<proteinExistence type="predicted"/>
<keyword evidence="1" id="KW-0732">Signal</keyword>
<dbReference type="GO" id="GO:0020037">
    <property type="term" value="F:heme binding"/>
    <property type="evidence" value="ECO:0007669"/>
    <property type="project" value="InterPro"/>
</dbReference>
<dbReference type="RefSeq" id="WP_131905548.1">
    <property type="nucleotide sequence ID" value="NZ_BAAAFU010000004.1"/>
</dbReference>
<evidence type="ECO:0008006" key="4">
    <source>
        <dbReference type="Google" id="ProtNLM"/>
    </source>
</evidence>
<keyword evidence="3" id="KW-1185">Reference proteome</keyword>
<accession>A0A4R1F0G3</accession>
<sequence>MKFLSLALSSLLLSSAFSVSAFADEEMSGKALHDENCLNCHRGNHDEKFYTRKDRRIKDFKGLGSMVRMCDANLGTSLFDEDMEEITEYLNDSFYKFPKQ</sequence>
<dbReference type="GO" id="GO:0009055">
    <property type="term" value="F:electron transfer activity"/>
    <property type="evidence" value="ECO:0007669"/>
    <property type="project" value="InterPro"/>
</dbReference>
<dbReference type="AlphaFoldDB" id="A0A4R1F0G3"/>
<dbReference type="InterPro" id="IPR036909">
    <property type="entry name" value="Cyt_c-like_dom_sf"/>
</dbReference>
<name>A0A4R1F0G3_9GAMM</name>
<dbReference type="OrthoDB" id="9796294at2"/>
<dbReference type="SUPFAM" id="SSF46626">
    <property type="entry name" value="Cytochrome c"/>
    <property type="match status" value="1"/>
</dbReference>
<dbReference type="EMBL" id="SMFQ01000003">
    <property type="protein sequence ID" value="TCJ87253.1"/>
    <property type="molecule type" value="Genomic_DNA"/>
</dbReference>
<feature type="chain" id="PRO_5020195074" description="Cytochrome c domain-containing protein" evidence="1">
    <location>
        <begin position="24"/>
        <end position="100"/>
    </location>
</feature>
<comment type="caution">
    <text evidence="2">The sequence shown here is derived from an EMBL/GenBank/DDBJ whole genome shotgun (WGS) entry which is preliminary data.</text>
</comment>
<evidence type="ECO:0000256" key="1">
    <source>
        <dbReference type="SAM" id="SignalP"/>
    </source>
</evidence>
<gene>
    <name evidence="2" type="ORF">EV695_1761</name>
</gene>
<protein>
    <recommendedName>
        <fullName evidence="4">Cytochrome c domain-containing protein</fullName>
    </recommendedName>
</protein>
<organism evidence="2 3">
    <name type="scientific">Cocleimonas flava</name>
    <dbReference type="NCBI Taxonomy" id="634765"/>
    <lineage>
        <taxon>Bacteria</taxon>
        <taxon>Pseudomonadati</taxon>
        <taxon>Pseudomonadota</taxon>
        <taxon>Gammaproteobacteria</taxon>
        <taxon>Thiotrichales</taxon>
        <taxon>Thiotrichaceae</taxon>
        <taxon>Cocleimonas</taxon>
    </lineage>
</organism>
<evidence type="ECO:0000313" key="3">
    <source>
        <dbReference type="Proteomes" id="UP000294887"/>
    </source>
</evidence>
<evidence type="ECO:0000313" key="2">
    <source>
        <dbReference type="EMBL" id="TCJ87253.1"/>
    </source>
</evidence>
<feature type="signal peptide" evidence="1">
    <location>
        <begin position="1"/>
        <end position="23"/>
    </location>
</feature>
<reference evidence="2 3" key="1">
    <citation type="submission" date="2019-03" db="EMBL/GenBank/DDBJ databases">
        <title>Genomic Encyclopedia of Type Strains, Phase IV (KMG-IV): sequencing the most valuable type-strain genomes for metagenomic binning, comparative biology and taxonomic classification.</title>
        <authorList>
            <person name="Goeker M."/>
        </authorList>
    </citation>
    <scope>NUCLEOTIDE SEQUENCE [LARGE SCALE GENOMIC DNA]</scope>
    <source>
        <strain evidence="2 3">DSM 24830</strain>
    </source>
</reference>
<dbReference type="Proteomes" id="UP000294887">
    <property type="component" value="Unassembled WGS sequence"/>
</dbReference>